<evidence type="ECO:0000256" key="1">
    <source>
        <dbReference type="SAM" id="Coils"/>
    </source>
</evidence>
<gene>
    <name evidence="4" type="primary">LOC115461605</name>
</gene>
<dbReference type="GeneID" id="115461605"/>
<dbReference type="AlphaFoldDB" id="A0A6P7X234"/>
<reference evidence="4" key="1">
    <citation type="submission" date="2025-08" db="UniProtKB">
        <authorList>
            <consortium name="RefSeq"/>
        </authorList>
    </citation>
    <scope>IDENTIFICATION</scope>
</reference>
<evidence type="ECO:0000313" key="4">
    <source>
        <dbReference type="RefSeq" id="XP_030047416.1"/>
    </source>
</evidence>
<accession>A0A6P7X234</accession>
<name>A0A6P7X234_9AMPH</name>
<feature type="region of interest" description="Disordered" evidence="2">
    <location>
        <begin position="100"/>
        <end position="186"/>
    </location>
</feature>
<feature type="compositionally biased region" description="Basic and acidic residues" evidence="2">
    <location>
        <begin position="139"/>
        <end position="157"/>
    </location>
</feature>
<keyword evidence="1" id="KW-0175">Coiled coil</keyword>
<feature type="coiled-coil region" evidence="1">
    <location>
        <begin position="5"/>
        <end position="39"/>
    </location>
</feature>
<feature type="region of interest" description="Disordered" evidence="2">
    <location>
        <begin position="226"/>
        <end position="260"/>
    </location>
</feature>
<sequence>MEKAIERAKEDITQLTTKLLQAQEDLESKDKKLKELLRQNEMKGLESQHLQTHLESTKNCLATFQRECEMQRSLQETEGKRQISRIAELEEILREKEELKRETATQWSDLSPPSTAVSEWEIDSMAGEPERDGGDDDDNDRRQHEELERPGLWEEVRGNGTFSEQEVQSPTRLCTPNLPTSRPLTSLSYTHLSDQDSLEMMMLLLSQDSSSEELRQTSLGGLSLGSTPSPSLQVQIQHDSGQGEANEEMEMPSSCEGSLGSADLSQELRDDPVLTLQEGEPPISGRTTPADAEQKIELHVSDTVTATEQDDFIYKIGSSDFSSDSSESTPASKSPTPAVKSRIYSSGCNAVTVRKTMKSNRCMPQAPTPTGISSMCLALLQCPSNPTPQRLEGHCRRTRYCPSLRV</sequence>
<feature type="region of interest" description="Disordered" evidence="2">
    <location>
        <begin position="319"/>
        <end position="340"/>
    </location>
</feature>
<dbReference type="InParanoid" id="A0A6P7X234"/>
<evidence type="ECO:0000313" key="3">
    <source>
        <dbReference type="Proteomes" id="UP000515156"/>
    </source>
</evidence>
<dbReference type="RefSeq" id="XP_030047416.1">
    <property type="nucleotide sequence ID" value="XM_030191556.1"/>
</dbReference>
<dbReference type="Proteomes" id="UP000515156">
    <property type="component" value="Chromosome 1"/>
</dbReference>
<feature type="compositionally biased region" description="Low complexity" evidence="2">
    <location>
        <begin position="319"/>
        <end position="338"/>
    </location>
</feature>
<feature type="compositionally biased region" description="Polar residues" evidence="2">
    <location>
        <begin position="160"/>
        <end position="186"/>
    </location>
</feature>
<evidence type="ECO:0000256" key="2">
    <source>
        <dbReference type="SAM" id="MobiDB-lite"/>
    </source>
</evidence>
<protein>
    <submittedName>
        <fullName evidence="4">Uncharacterized protein LOC115461605</fullName>
    </submittedName>
</protein>
<organism evidence="3 4">
    <name type="scientific">Microcaecilia unicolor</name>
    <dbReference type="NCBI Taxonomy" id="1415580"/>
    <lineage>
        <taxon>Eukaryota</taxon>
        <taxon>Metazoa</taxon>
        <taxon>Chordata</taxon>
        <taxon>Craniata</taxon>
        <taxon>Vertebrata</taxon>
        <taxon>Euteleostomi</taxon>
        <taxon>Amphibia</taxon>
        <taxon>Gymnophiona</taxon>
        <taxon>Siphonopidae</taxon>
        <taxon>Microcaecilia</taxon>
    </lineage>
</organism>
<proteinExistence type="predicted"/>
<feature type="compositionally biased region" description="Polar residues" evidence="2">
    <location>
        <begin position="106"/>
        <end position="117"/>
    </location>
</feature>
<dbReference type="OrthoDB" id="10037468at2759"/>
<keyword evidence="3" id="KW-1185">Reference proteome</keyword>
<dbReference type="KEGG" id="muo:115461605"/>